<feature type="transmembrane region" description="Helical" evidence="1">
    <location>
        <begin position="20"/>
        <end position="42"/>
    </location>
</feature>
<keyword evidence="1" id="KW-0472">Membrane</keyword>
<name>A0A8D8MDY6_CULPI</name>
<keyword evidence="1" id="KW-1133">Transmembrane helix</keyword>
<feature type="transmembrane region" description="Helical" evidence="1">
    <location>
        <begin position="49"/>
        <end position="77"/>
    </location>
</feature>
<dbReference type="EMBL" id="HBUE01298744">
    <property type="protein sequence ID" value="CAG6577651.1"/>
    <property type="molecule type" value="Transcribed_RNA"/>
</dbReference>
<organism evidence="2">
    <name type="scientific">Culex pipiens</name>
    <name type="common">House mosquito</name>
    <dbReference type="NCBI Taxonomy" id="7175"/>
    <lineage>
        <taxon>Eukaryota</taxon>
        <taxon>Metazoa</taxon>
        <taxon>Ecdysozoa</taxon>
        <taxon>Arthropoda</taxon>
        <taxon>Hexapoda</taxon>
        <taxon>Insecta</taxon>
        <taxon>Pterygota</taxon>
        <taxon>Neoptera</taxon>
        <taxon>Endopterygota</taxon>
        <taxon>Diptera</taxon>
        <taxon>Nematocera</taxon>
        <taxon>Culicoidea</taxon>
        <taxon>Culicidae</taxon>
        <taxon>Culicinae</taxon>
        <taxon>Culicini</taxon>
        <taxon>Culex</taxon>
        <taxon>Culex</taxon>
    </lineage>
</organism>
<keyword evidence="1" id="KW-0812">Transmembrane</keyword>
<sequence length="110" mass="13108">MTIIFYVRFKYFLNFFSRLFLLIFLSIILLFFFVCFVLCFCLPRNFPHFVFSFCLLSIISINLHLFLLTLDFIYSFFFAPHSHKSAANGLSRKRAREIKVKEGRKTIIGN</sequence>
<dbReference type="EMBL" id="HBUE01192791">
    <property type="protein sequence ID" value="CAG6525940.1"/>
    <property type="molecule type" value="Transcribed_RNA"/>
</dbReference>
<accession>A0A8D8MDY6</accession>
<dbReference type="AlphaFoldDB" id="A0A8D8MDY6"/>
<proteinExistence type="predicted"/>
<protein>
    <submittedName>
        <fullName evidence="2">(northern house mosquito) hypothetical protein</fullName>
    </submittedName>
</protein>
<evidence type="ECO:0000256" key="1">
    <source>
        <dbReference type="SAM" id="Phobius"/>
    </source>
</evidence>
<evidence type="ECO:0000313" key="2">
    <source>
        <dbReference type="EMBL" id="CAG6525940.1"/>
    </source>
</evidence>
<reference evidence="2" key="1">
    <citation type="submission" date="2021-05" db="EMBL/GenBank/DDBJ databases">
        <authorList>
            <person name="Alioto T."/>
            <person name="Alioto T."/>
            <person name="Gomez Garrido J."/>
        </authorList>
    </citation>
    <scope>NUCLEOTIDE SEQUENCE</scope>
</reference>